<dbReference type="GeneID" id="24437219"/>
<proteinExistence type="predicted"/>
<dbReference type="Proteomes" id="UP000009168">
    <property type="component" value="Unassembled WGS sequence"/>
</dbReference>
<dbReference type="InParanoid" id="W7XEP8"/>
<dbReference type="EMBL" id="GG662749">
    <property type="protein sequence ID" value="EWS75208.1"/>
    <property type="molecule type" value="Genomic_DNA"/>
</dbReference>
<evidence type="ECO:0000313" key="1">
    <source>
        <dbReference type="EMBL" id="EWS75208.1"/>
    </source>
</evidence>
<sequence>MPQIAKYRLINTQSSQQQHEISPSKVKIIQKTKKKYEKICSYKVIQLQKCDKNMNDQNYQQYINKFVKKKDIKQVSTPHSHLELKQAFNNEDVKKEVIDFLQKSKNNFYKNILYAFSNHILYQTTETQRQNYEQLTQDSWSFNHIKLRVQQNLQNCSRFSLKVRNLLQNSNLSKVFIQFLKNSDSIWLDQSKIKNKDSYKKQIKMILDAYNQNVLIQNISFYKKQKKIINESYQKE</sequence>
<dbReference type="InterPro" id="IPR028008">
    <property type="entry name" value="DUF4441"/>
</dbReference>
<protein>
    <submittedName>
        <fullName evidence="1">Uncharacterized protein</fullName>
    </submittedName>
</protein>
<dbReference type="KEGG" id="tet:TTHERM_000089239"/>
<dbReference type="RefSeq" id="XP_012652199.1">
    <property type="nucleotide sequence ID" value="XM_012796745.1"/>
</dbReference>
<reference evidence="2" key="1">
    <citation type="journal article" date="2006" name="PLoS Biol.">
        <title>Macronuclear genome sequence of the ciliate Tetrahymena thermophila, a model eukaryote.</title>
        <authorList>
            <person name="Eisen J.A."/>
            <person name="Coyne R.S."/>
            <person name="Wu M."/>
            <person name="Wu D."/>
            <person name="Thiagarajan M."/>
            <person name="Wortman J.R."/>
            <person name="Badger J.H."/>
            <person name="Ren Q."/>
            <person name="Amedeo P."/>
            <person name="Jones K.M."/>
            <person name="Tallon L.J."/>
            <person name="Delcher A.L."/>
            <person name="Salzberg S.L."/>
            <person name="Silva J.C."/>
            <person name="Haas B.J."/>
            <person name="Majoros W.H."/>
            <person name="Farzad M."/>
            <person name="Carlton J.M."/>
            <person name="Smith R.K. Jr."/>
            <person name="Garg J."/>
            <person name="Pearlman R.E."/>
            <person name="Karrer K.M."/>
            <person name="Sun L."/>
            <person name="Manning G."/>
            <person name="Elde N.C."/>
            <person name="Turkewitz A.P."/>
            <person name="Asai D.J."/>
            <person name="Wilkes D.E."/>
            <person name="Wang Y."/>
            <person name="Cai H."/>
            <person name="Collins K."/>
            <person name="Stewart B.A."/>
            <person name="Lee S.R."/>
            <person name="Wilamowska K."/>
            <person name="Weinberg Z."/>
            <person name="Ruzzo W.L."/>
            <person name="Wloga D."/>
            <person name="Gaertig J."/>
            <person name="Frankel J."/>
            <person name="Tsao C.-C."/>
            <person name="Gorovsky M.A."/>
            <person name="Keeling P.J."/>
            <person name="Waller R.F."/>
            <person name="Patron N.J."/>
            <person name="Cherry J.M."/>
            <person name="Stover N.A."/>
            <person name="Krieger C.J."/>
            <person name="del Toro C."/>
            <person name="Ryder H.F."/>
            <person name="Williamson S.C."/>
            <person name="Barbeau R.A."/>
            <person name="Hamilton E.P."/>
            <person name="Orias E."/>
        </authorList>
    </citation>
    <scope>NUCLEOTIDE SEQUENCE [LARGE SCALE GENOMIC DNA]</scope>
    <source>
        <strain evidence="2">SB210</strain>
    </source>
</reference>
<dbReference type="AlphaFoldDB" id="W7XEP8"/>
<name>W7XEP8_TETTS</name>
<dbReference type="Pfam" id="PF14536">
    <property type="entry name" value="DUF4441"/>
    <property type="match status" value="1"/>
</dbReference>
<organism evidence="1 2">
    <name type="scientific">Tetrahymena thermophila (strain SB210)</name>
    <dbReference type="NCBI Taxonomy" id="312017"/>
    <lineage>
        <taxon>Eukaryota</taxon>
        <taxon>Sar</taxon>
        <taxon>Alveolata</taxon>
        <taxon>Ciliophora</taxon>
        <taxon>Intramacronucleata</taxon>
        <taxon>Oligohymenophorea</taxon>
        <taxon>Hymenostomatida</taxon>
        <taxon>Tetrahymenina</taxon>
        <taxon>Tetrahymenidae</taxon>
        <taxon>Tetrahymena</taxon>
    </lineage>
</organism>
<gene>
    <name evidence="1" type="ORF">TTHERM_000089239</name>
</gene>
<evidence type="ECO:0000313" key="2">
    <source>
        <dbReference type="Proteomes" id="UP000009168"/>
    </source>
</evidence>
<keyword evidence="2" id="KW-1185">Reference proteome</keyword>
<accession>W7XEP8</accession>